<dbReference type="EMBL" id="JH109153">
    <property type="protein sequence ID" value="EGW20064.1"/>
    <property type="molecule type" value="Genomic_DNA"/>
</dbReference>
<gene>
    <name evidence="1" type="ORF">Mettu_3190</name>
</gene>
<dbReference type="Proteomes" id="UP000004664">
    <property type="component" value="Unassembled WGS sequence"/>
</dbReference>
<name>G3IYL6_METTV</name>
<dbReference type="STRING" id="697282.Mettu_3190"/>
<keyword evidence="2" id="KW-1185">Reference proteome</keyword>
<dbReference type="AlphaFoldDB" id="G3IYL6"/>
<accession>G3IYL6</accession>
<dbReference type="HOGENOM" id="CLU_3382700_0_0_6"/>
<protein>
    <submittedName>
        <fullName evidence="1">Uncharacterized protein</fullName>
    </submittedName>
</protein>
<organism evidence="1 2">
    <name type="scientific">Methylobacter tundripaludum (strain ATCC BAA-1195 / DSM 17260 / SV96)</name>
    <dbReference type="NCBI Taxonomy" id="697282"/>
    <lineage>
        <taxon>Bacteria</taxon>
        <taxon>Pseudomonadati</taxon>
        <taxon>Pseudomonadota</taxon>
        <taxon>Gammaproteobacteria</taxon>
        <taxon>Methylococcales</taxon>
        <taxon>Methylococcaceae</taxon>
        <taxon>Methylobacter</taxon>
    </lineage>
</organism>
<evidence type="ECO:0000313" key="1">
    <source>
        <dbReference type="EMBL" id="EGW20064.1"/>
    </source>
</evidence>
<proteinExistence type="predicted"/>
<sequence length="33" mass="3713">MKFKIGNSEVAALGVTRKKRVNVGAKKLHEFQQ</sequence>
<evidence type="ECO:0000313" key="2">
    <source>
        <dbReference type="Proteomes" id="UP000004664"/>
    </source>
</evidence>
<reference evidence="1 2" key="1">
    <citation type="submission" date="2011-06" db="EMBL/GenBank/DDBJ databases">
        <title>Genomic sequence of Methylobacter tundripaludum SV96.</title>
        <authorList>
            <consortium name="US DOE Joint Genome Institute"/>
            <person name="Lucas S."/>
            <person name="Han J."/>
            <person name="Lapidus A."/>
            <person name="Cheng J.-F."/>
            <person name="Goodwin L."/>
            <person name="Pitluck S."/>
            <person name="Held B."/>
            <person name="Detter J.C."/>
            <person name="Han C."/>
            <person name="Tapia R."/>
            <person name="Land M."/>
            <person name="Hauser L."/>
            <person name="Kyrpides N."/>
            <person name="Ivanova N."/>
            <person name="Ovchinnikova G."/>
            <person name="Pagani I."/>
            <person name="Klotz M.G."/>
            <person name="Dispirito A.A."/>
            <person name="Murrell J.C."/>
            <person name="Dunfield P."/>
            <person name="Kalyuzhnaya M.G."/>
            <person name="Svenning M."/>
            <person name="Trotsenko Y.A."/>
            <person name="Stein L.Y."/>
            <person name="Woyke T."/>
        </authorList>
    </citation>
    <scope>NUCLEOTIDE SEQUENCE [LARGE SCALE GENOMIC DNA]</scope>
    <source>
        <strain evidence="2">ATCC BAA-1195 / DSM 17260 / SV96</strain>
    </source>
</reference>